<dbReference type="Pfam" id="PF01345">
    <property type="entry name" value="DUF11"/>
    <property type="match status" value="1"/>
</dbReference>
<dbReference type="OrthoDB" id="9805832at2"/>
<gene>
    <name evidence="2" type="ORF">CRENPOLYSF2_1220006</name>
</gene>
<name>A0A1R4H0J5_9GAMM</name>
<protein>
    <submittedName>
        <fullName evidence="2">Conserved repeat domain protein</fullName>
    </submittedName>
</protein>
<dbReference type="InterPro" id="IPR051172">
    <property type="entry name" value="Chlamydia_OmcB"/>
</dbReference>
<dbReference type="EMBL" id="FUKJ01000027">
    <property type="protein sequence ID" value="SJM89590.1"/>
    <property type="molecule type" value="Genomic_DNA"/>
</dbReference>
<organism evidence="2 3">
    <name type="scientific">Crenothrix polyspora</name>
    <dbReference type="NCBI Taxonomy" id="360316"/>
    <lineage>
        <taxon>Bacteria</taxon>
        <taxon>Pseudomonadati</taxon>
        <taxon>Pseudomonadota</taxon>
        <taxon>Gammaproteobacteria</taxon>
        <taxon>Methylococcales</taxon>
        <taxon>Crenotrichaceae</taxon>
        <taxon>Crenothrix</taxon>
    </lineage>
</organism>
<evidence type="ECO:0000259" key="1">
    <source>
        <dbReference type="Pfam" id="PF01345"/>
    </source>
</evidence>
<reference evidence="3" key="1">
    <citation type="submission" date="2017-02" db="EMBL/GenBank/DDBJ databases">
        <authorList>
            <person name="Daims H."/>
        </authorList>
    </citation>
    <scope>NUCLEOTIDE SEQUENCE [LARGE SCALE GENOMIC DNA]</scope>
</reference>
<proteinExistence type="predicted"/>
<dbReference type="InterPro" id="IPR001434">
    <property type="entry name" value="OmcB-like_DUF11"/>
</dbReference>
<evidence type="ECO:0000313" key="2">
    <source>
        <dbReference type="EMBL" id="SJM89590.1"/>
    </source>
</evidence>
<evidence type="ECO:0000313" key="3">
    <source>
        <dbReference type="Proteomes" id="UP000195442"/>
    </source>
</evidence>
<keyword evidence="3" id="KW-1185">Reference proteome</keyword>
<sequence>MRHTAANSNPVQTITRLLGLWQLALCFSIWLFCAGYSAHSIAAAAVAITNQADVSYKMNNGALSLAAKSTTVSATVLSQPLPKLDVEKNASKPVAVAGLANTFDIAYTVKISNSGVVPAYHIHLADNLNCTFRMFENPAPVTSWKVLEQPHVTVGTLLANASYTGNAACASSKISRFDTSDAVQLVDGSKGLLPGEWATVEFSVRIFLAPVLEKTERIFQNTVSAVSLNGQNSVSNLVVVASVLSAAQVIRMEPARNHQIFLNKEGSRIVAELGDIITYTLTLTNYSGTTLDAVQVTDLLPRGFRLLSGSVRYRTLADSVGSTGKTLADPAGAPGAPLNFSLTDLTWVDKASIELTYQLQVGAGAALDKSSVNRAQALSGRFDSNQSSWAVTVNGGAFSDDAFLVGKVYLEDCKADKVQGDKELGVPGVRLLIEDGTSVVTDVEGKYSLYGLSPITHVLKLDTTTLPTGARLIALSNRNAGKGDSRFVDLKKGELHKADFAVDSCNANTVIQDVEQRHKALDILPIHDGEAIINQRFNASYTETAISDPQSRPSAGVITPAGAQALNTLDNGVGATDITKNSAYQTAVPTNFTQSLAAQRLEAEAPHRPLVIPLEDVIKNLDNSSGFIDLKDGDTLPVNVVNIRVKGLMGSILRLKVNGVEEASTRVGKKSTLADKNLEAWEYIGVTLHPGKNALLLDVVDAFGNVRESKGLSVIAPGQAGGIVIDAPATAAADYKTRVKIKIRLVDDNGVPVTARTQLTLELDHGSWVNKDLNLDEPGTQAFMEGGSAEFTLLPPGNPTDAMIRVSSGELQQQVKISFLPELRPLVGAGIIEGVVNFSKAGKVNVNSPNAYDAFERELRNISVSGSDVKGTGRAAFFFKGTIKGDYLLTTAYDSDKSTRQRLFRDIQPDKFYPIYGDSSIKSFDAQSTQRFYLRVDKQKSYLLYGDFTTSDNSLDRKLSQYSRSATGLSGHYENGRFSGNAWGSHDNLAQKIVEIPANGTSGPYKVPGMDTLYENSEKVEVLVRDRNQPTLILESIPMSRFVDYSIDLVTHEIFFKGPVASQDAKLNKRTIRITFESTQGGEAFFKGGADARVKITDNLEVGASYARDDNPAQKTEVMGSTAIVKLGAKTTLIGEVARTNTGANKTLLSSGQNNTGTGFSNQSSVGSIGLNIPGYINQNTAGVEGEGWAERLELRHDAGDLKASAQFIHADKNYNNPTSGFSNGRMEATANLKYKLDNKNSLIGQGIYSKDSYSGGMRVGLLAGIEHAFNDMISAEFGMRAVHQDLASGQQSFGSSGLLGNTLIGASNDLLTIRGKLSAKLPWIKGADVYTEVEQDILDINKHLFAVGAGYLLNDRTRLYGRYEFISSLHSPYALNATQQNNQAAIGIESAYSKNGRLFSEYRLRDTINGREAQAAMGLRQTWTLAKGIKVGGGFETTHAFAGQPGSNSTAITALTEYTADPRYKLTGSIEARFADSGNSWLNTLGLAYKINQDWSLLARNGLSVQENNADGSELWRTRQQIGLAWRQVNDNRWNALGRYEHRLEEQKSGKDPYREKSHIVSTHINYQPRRDLIASGRYAVKWSEQERNTTKANGLTQLLYGRATWDFLPDFDVSVQSGLLKDKDALQFSEGIEVGYQVINDLWASVGYNLQGFDGGDLKGTDYTQQGFYVRARFKFDESLFN</sequence>
<dbReference type="InterPro" id="IPR047589">
    <property type="entry name" value="DUF11_rpt"/>
</dbReference>
<dbReference type="Proteomes" id="UP000195442">
    <property type="component" value="Unassembled WGS sequence"/>
</dbReference>
<dbReference type="PANTHER" id="PTHR34819:SF3">
    <property type="entry name" value="CELL SURFACE PROTEIN"/>
    <property type="match status" value="1"/>
</dbReference>
<dbReference type="NCBIfam" id="TIGR01451">
    <property type="entry name" value="B_ant_repeat"/>
    <property type="match status" value="1"/>
</dbReference>
<dbReference type="RefSeq" id="WP_087145702.1">
    <property type="nucleotide sequence ID" value="NZ_FUKJ01000027.1"/>
</dbReference>
<dbReference type="PANTHER" id="PTHR34819">
    <property type="entry name" value="LARGE CYSTEINE-RICH PERIPLASMIC PROTEIN OMCB"/>
    <property type="match status" value="1"/>
</dbReference>
<dbReference type="Gene3D" id="2.60.40.740">
    <property type="match status" value="1"/>
</dbReference>
<accession>A0A1R4H0J5</accession>
<feature type="domain" description="DUF11" evidence="1">
    <location>
        <begin position="265"/>
        <end position="386"/>
    </location>
</feature>